<evidence type="ECO:0000313" key="3">
    <source>
        <dbReference type="Proteomes" id="UP000002417"/>
    </source>
</evidence>
<keyword evidence="3" id="KW-1185">Reference proteome</keyword>
<dbReference type="EMBL" id="CP000781">
    <property type="protein sequence ID" value="ABS66612.1"/>
    <property type="molecule type" value="Genomic_DNA"/>
</dbReference>
<organism evidence="2 3">
    <name type="scientific">Xanthobacter autotrophicus (strain ATCC BAA-1158 / Py2)</name>
    <dbReference type="NCBI Taxonomy" id="78245"/>
    <lineage>
        <taxon>Bacteria</taxon>
        <taxon>Pseudomonadati</taxon>
        <taxon>Pseudomonadota</taxon>
        <taxon>Alphaproteobacteria</taxon>
        <taxon>Hyphomicrobiales</taxon>
        <taxon>Xanthobacteraceae</taxon>
        <taxon>Xanthobacter</taxon>
    </lineage>
</organism>
<proteinExistence type="predicted"/>
<keyword evidence="1" id="KW-0472">Membrane</keyword>
<dbReference type="Proteomes" id="UP000002417">
    <property type="component" value="Chromosome"/>
</dbReference>
<evidence type="ECO:0000313" key="2">
    <source>
        <dbReference type="EMBL" id="ABS66612.1"/>
    </source>
</evidence>
<keyword evidence="1" id="KW-0812">Transmembrane</keyword>
<dbReference type="OrthoDB" id="9956094at2"/>
<sequence length="85" mass="8660">MTFETNGRPRRPIGRVAAKSIAAGDDMARQSAAVLVVAFSCAASGLLMGLCLAAAHWPALAFVFGAVLAGTGAWFARGLVAQIKG</sequence>
<dbReference type="HOGENOM" id="CLU_2511869_0_0_5"/>
<accession>A7IF19</accession>
<protein>
    <submittedName>
        <fullName evidence="2">Uncharacterized protein</fullName>
    </submittedName>
</protein>
<gene>
    <name evidence="2" type="ordered locus">Xaut_1364</name>
</gene>
<name>A7IF19_XANP2</name>
<dbReference type="KEGG" id="xau:Xaut_1364"/>
<feature type="transmembrane region" description="Helical" evidence="1">
    <location>
        <begin position="32"/>
        <end position="55"/>
    </location>
</feature>
<keyword evidence="1" id="KW-1133">Transmembrane helix</keyword>
<dbReference type="AlphaFoldDB" id="A7IF19"/>
<feature type="transmembrane region" description="Helical" evidence="1">
    <location>
        <begin position="61"/>
        <end position="80"/>
    </location>
</feature>
<evidence type="ECO:0000256" key="1">
    <source>
        <dbReference type="SAM" id="Phobius"/>
    </source>
</evidence>
<reference evidence="2 3" key="1">
    <citation type="submission" date="2007-07" db="EMBL/GenBank/DDBJ databases">
        <title>Complete sequence of chromosome of Xanthobacter autotrophicus Py2.</title>
        <authorList>
            <consortium name="US DOE Joint Genome Institute"/>
            <person name="Copeland A."/>
            <person name="Lucas S."/>
            <person name="Lapidus A."/>
            <person name="Barry K."/>
            <person name="Glavina del Rio T."/>
            <person name="Hammon N."/>
            <person name="Israni S."/>
            <person name="Dalin E."/>
            <person name="Tice H."/>
            <person name="Pitluck S."/>
            <person name="Sims D."/>
            <person name="Brettin T."/>
            <person name="Bruce D."/>
            <person name="Detter J.C."/>
            <person name="Han C."/>
            <person name="Tapia R."/>
            <person name="Brainard J."/>
            <person name="Schmutz J."/>
            <person name="Larimer F."/>
            <person name="Land M."/>
            <person name="Hauser L."/>
            <person name="Kyrpides N."/>
            <person name="Kim E."/>
            <person name="Ensigns S.A."/>
            <person name="Richardson P."/>
        </authorList>
    </citation>
    <scope>NUCLEOTIDE SEQUENCE [LARGE SCALE GENOMIC DNA]</scope>
    <source>
        <strain evidence="3">ATCC BAA-1158 / Py2</strain>
    </source>
</reference>